<dbReference type="PROSITE" id="PS51034">
    <property type="entry name" value="ZP_2"/>
    <property type="match status" value="2"/>
</dbReference>
<feature type="domain" description="ZP" evidence="3">
    <location>
        <begin position="684"/>
        <end position="909"/>
    </location>
</feature>
<protein>
    <submittedName>
        <fullName evidence="4">Zona pellucida sperm-binding protein 3</fullName>
    </submittedName>
</protein>
<evidence type="ECO:0000313" key="5">
    <source>
        <dbReference type="Proteomes" id="UP000830375"/>
    </source>
</evidence>
<evidence type="ECO:0000259" key="3">
    <source>
        <dbReference type="PROSITE" id="PS51034"/>
    </source>
</evidence>
<dbReference type="InterPro" id="IPR055356">
    <property type="entry name" value="ZP-N"/>
</dbReference>
<evidence type="ECO:0000256" key="1">
    <source>
        <dbReference type="ARBA" id="ARBA00023157"/>
    </source>
</evidence>
<sequence>MKRLSLCFCCSLYLLAIPYVAKVYTYGTGAHLEYSNVVSTEQKVRDMQPVPGAVRPWTGDSEFMKKSPPVMRPYHVFPMFQHVPVPLADKELFRPVSGRRHLPNRLTSLLVPQMNPQLIQVSPVRNARGVEVWCGYSKISVRMNKNLLGFRGSQSLFHLGTCPVSRSDENFLYFHYDLNDCDSSLTMMKGQIMYSNTVHYTPAEPPGTVIRAVPLTLNIQCLYNRFHYSYKMGFLPVARERVFHKTFERRAKFSLSVCNERWERLEGNGSFVLGEPMYFEVSAAFTSKDERIFVDSCYATASRDPKSIPQHNVYGGQQKTRKSLTLSPKTVEHYKVFSRCLFTPPSYWHAYPVPTGGRNSTLMHLFVLVVIPPSMPHETQSITSKPWILDNNEQSFIKFKKGRINVQEDTEEVKFKSAEEINEEEDDDYNVEIVTNTEELIEAKQKNKKMPMNDLDEDVEVIVGTVETTATELKNEKGDQSGKVKLVGEKMNKVVKIGEDAGRQKSNITTDIVEQPKVQLIEELLEDVHDDHASSKSGANEMIHITIEELSEDKIQRFEKNMHVQNMKLYFPVIFTLLLLFSTYVYAFRAPSKQTSNSTSELDMKFGEDFDGSAVKSLGSPYLQLPVFQHSRIPLLDKKQFSPMLGSGREQLPEETKRVLIPRTTVTLPAGSRRRGRSHGVNVVCQMKKMIVKVHKHILGTDGVQSELKLGTCDISKTTKHYHVFVYDMDQCGSQRKLINNRVTYSNLLHYSPVTDLGPIRRAMPFTLPVECHFNRYHYSYKIGYIPQVLYQSHFKPLRTVDSVVLTPRDELWRRLLPTEEYTIGHPMYFQADGPPLAENERLFVDSCYSSRWSKFIQSGRRNVVRFSLDAFLFQGMLGEHLYMHCEISVGSLNPTASAKSCTYNQSTKRWEELFGSNAVCLCCDSTCVSSDLTVSSKVITSEPWIMESDLEIVEEEQTTPFVTEEVGTGFVEVITTPTAEIGPRHFVPDPAVVEEVNKFVEPRRIFEEVFGLG</sequence>
<dbReference type="EMBL" id="JACTAM010000016">
    <property type="protein sequence ID" value="KAI2654988.1"/>
    <property type="molecule type" value="Genomic_DNA"/>
</dbReference>
<accession>A0ABQ8LZE5</accession>
<dbReference type="PANTHER" id="PTHR11576:SF15">
    <property type="entry name" value="ZONA PELLUCIDA SPERM-BINDING PROTEIN 3-LIKE"/>
    <property type="match status" value="1"/>
</dbReference>
<feature type="domain" description="ZP" evidence="3">
    <location>
        <begin position="133"/>
        <end position="386"/>
    </location>
</feature>
<feature type="signal peptide" evidence="2">
    <location>
        <begin position="1"/>
        <end position="22"/>
    </location>
</feature>
<dbReference type="InterPro" id="IPR055355">
    <property type="entry name" value="ZP-C"/>
</dbReference>
<feature type="chain" id="PRO_5045985705" evidence="2">
    <location>
        <begin position="23"/>
        <end position="1014"/>
    </location>
</feature>
<comment type="caution">
    <text evidence="4">The sequence shown here is derived from an EMBL/GenBank/DDBJ whole genome shotgun (WGS) entry which is preliminary data.</text>
</comment>
<keyword evidence="2" id="KW-0732">Signal</keyword>
<name>A0ABQ8LZE5_LABRO</name>
<dbReference type="Pfam" id="PF23344">
    <property type="entry name" value="ZP-N"/>
    <property type="match status" value="2"/>
</dbReference>
<dbReference type="Pfam" id="PF00100">
    <property type="entry name" value="Zona_pellucida"/>
    <property type="match status" value="1"/>
</dbReference>
<dbReference type="PANTHER" id="PTHR11576">
    <property type="entry name" value="ZONA PELLUCIDA SPERM-BINDING PROTEIN 3"/>
    <property type="match status" value="1"/>
</dbReference>
<keyword evidence="1" id="KW-1015">Disulfide bond</keyword>
<dbReference type="InterPro" id="IPR042235">
    <property type="entry name" value="ZP-C_dom"/>
</dbReference>
<dbReference type="SMART" id="SM00241">
    <property type="entry name" value="ZP"/>
    <property type="match status" value="1"/>
</dbReference>
<organism evidence="4 5">
    <name type="scientific">Labeo rohita</name>
    <name type="common">Indian major carp</name>
    <name type="synonym">Cyprinus rohita</name>
    <dbReference type="NCBI Taxonomy" id="84645"/>
    <lineage>
        <taxon>Eukaryota</taxon>
        <taxon>Metazoa</taxon>
        <taxon>Chordata</taxon>
        <taxon>Craniata</taxon>
        <taxon>Vertebrata</taxon>
        <taxon>Euteleostomi</taxon>
        <taxon>Actinopterygii</taxon>
        <taxon>Neopterygii</taxon>
        <taxon>Teleostei</taxon>
        <taxon>Ostariophysi</taxon>
        <taxon>Cypriniformes</taxon>
        <taxon>Cyprinidae</taxon>
        <taxon>Labeoninae</taxon>
        <taxon>Labeonini</taxon>
        <taxon>Labeo</taxon>
    </lineage>
</organism>
<keyword evidence="5" id="KW-1185">Reference proteome</keyword>
<gene>
    <name evidence="4" type="ORF">H4Q32_017296</name>
</gene>
<evidence type="ECO:0000256" key="2">
    <source>
        <dbReference type="SAM" id="SignalP"/>
    </source>
</evidence>
<reference evidence="4 5" key="1">
    <citation type="submission" date="2022-01" db="EMBL/GenBank/DDBJ databases">
        <title>A high-quality chromosome-level genome assembly of rohu carp, Labeo rohita.</title>
        <authorList>
            <person name="Arick M.A. II"/>
            <person name="Hsu C.-Y."/>
            <person name="Magbanua Z."/>
            <person name="Pechanova O."/>
            <person name="Grover C."/>
            <person name="Miller E."/>
            <person name="Thrash A."/>
            <person name="Ezzel L."/>
            <person name="Alam S."/>
            <person name="Benzie J."/>
            <person name="Hamilton M."/>
            <person name="Karsi A."/>
            <person name="Lawrence M.L."/>
            <person name="Peterson D.G."/>
        </authorList>
    </citation>
    <scope>NUCLEOTIDE SEQUENCE [LARGE SCALE GENOMIC DNA]</scope>
    <source>
        <strain evidence="5">BAU-BD-2019</strain>
        <tissue evidence="4">Blood</tissue>
    </source>
</reference>
<proteinExistence type="predicted"/>
<dbReference type="InterPro" id="IPR001507">
    <property type="entry name" value="ZP_dom"/>
</dbReference>
<dbReference type="Proteomes" id="UP000830375">
    <property type="component" value="Unassembled WGS sequence"/>
</dbReference>
<evidence type="ECO:0000313" key="4">
    <source>
        <dbReference type="EMBL" id="KAI2654988.1"/>
    </source>
</evidence>
<dbReference type="Gene3D" id="2.60.40.3210">
    <property type="entry name" value="Zona pellucida, ZP-N domain"/>
    <property type="match status" value="2"/>
</dbReference>
<dbReference type="Gene3D" id="2.60.40.4100">
    <property type="entry name" value="Zona pellucida, ZP-C domain"/>
    <property type="match status" value="2"/>
</dbReference>